<keyword evidence="2" id="KW-1185">Reference proteome</keyword>
<sequence length="200" mass="21910">MAVLEPIKKSLKLAKGFLEGGLVWRTGVSTILFLQQRFKGKTRWLRLQEPSSILLKPAQPSLLQALTCTGTRGPPRIQVLRTLSSELHRLREPGSCRVVRSPAPHDVIDRGRSTGGSRAKPICAVCSGGSTALVIYLSRGLFWLFCGCRCMTRRLFANSGLLDIQGRTASSAGSSHKKKKKKRRRYADATSVAGCLSCSR</sequence>
<dbReference type="EMBL" id="CH476619">
    <property type="protein sequence ID" value="EEP82543.1"/>
    <property type="molecule type" value="Genomic_DNA"/>
</dbReference>
<dbReference type="RefSeq" id="XP_002582635.1">
    <property type="nucleotide sequence ID" value="XM_002582589.1"/>
</dbReference>
<evidence type="ECO:0000313" key="2">
    <source>
        <dbReference type="Proteomes" id="UP000002058"/>
    </source>
</evidence>
<protein>
    <submittedName>
        <fullName evidence="1">Uncharacterized protein</fullName>
    </submittedName>
</protein>
<dbReference type="HOGENOM" id="CLU_1367141_0_0_1"/>
<accession>C4JZ07</accession>
<reference evidence="2" key="1">
    <citation type="journal article" date="2009" name="Genome Res.">
        <title>Comparative genomic analyses of the human fungal pathogens Coccidioides and their relatives.</title>
        <authorList>
            <person name="Sharpton T.J."/>
            <person name="Stajich J.E."/>
            <person name="Rounsley S.D."/>
            <person name="Gardner M.J."/>
            <person name="Wortman J.R."/>
            <person name="Jordar V.S."/>
            <person name="Maiti R."/>
            <person name="Kodira C.D."/>
            <person name="Neafsey D.E."/>
            <person name="Zeng Q."/>
            <person name="Hung C.-Y."/>
            <person name="McMahan C."/>
            <person name="Muszewska A."/>
            <person name="Grynberg M."/>
            <person name="Mandel M.A."/>
            <person name="Kellner E.M."/>
            <person name="Barker B.M."/>
            <person name="Galgiani J.N."/>
            <person name="Orbach M.J."/>
            <person name="Kirkland T.N."/>
            <person name="Cole G.T."/>
            <person name="Henn M.R."/>
            <person name="Birren B.W."/>
            <person name="Taylor J.W."/>
        </authorList>
    </citation>
    <scope>NUCLEOTIDE SEQUENCE [LARGE SCALE GENOMIC DNA]</scope>
    <source>
        <strain evidence="2">UAMH 1704</strain>
    </source>
</reference>
<dbReference type="InParanoid" id="C4JZ07"/>
<dbReference type="GeneID" id="8440009"/>
<dbReference type="AlphaFoldDB" id="C4JZ07"/>
<dbReference type="Proteomes" id="UP000002058">
    <property type="component" value="Unassembled WGS sequence"/>
</dbReference>
<evidence type="ECO:0000313" key="1">
    <source>
        <dbReference type="EMBL" id="EEP82543.1"/>
    </source>
</evidence>
<dbReference type="KEGG" id="ure:UREG_07408"/>
<proteinExistence type="predicted"/>
<organism evidence="1 2">
    <name type="scientific">Uncinocarpus reesii (strain UAMH 1704)</name>
    <dbReference type="NCBI Taxonomy" id="336963"/>
    <lineage>
        <taxon>Eukaryota</taxon>
        <taxon>Fungi</taxon>
        <taxon>Dikarya</taxon>
        <taxon>Ascomycota</taxon>
        <taxon>Pezizomycotina</taxon>
        <taxon>Eurotiomycetes</taxon>
        <taxon>Eurotiomycetidae</taxon>
        <taxon>Onygenales</taxon>
        <taxon>Onygenaceae</taxon>
        <taxon>Uncinocarpus</taxon>
    </lineage>
</organism>
<dbReference type="VEuPathDB" id="FungiDB:UREG_07408"/>
<gene>
    <name evidence="1" type="ORF">UREG_07408</name>
</gene>
<name>C4JZ07_UNCRE</name>